<dbReference type="EMBL" id="JBBKTX010000001">
    <property type="protein sequence ID" value="MFK4751054.1"/>
    <property type="molecule type" value="Genomic_DNA"/>
</dbReference>
<keyword evidence="5 6" id="KW-0472">Membrane</keyword>
<comment type="caution">
    <text evidence="7">The sequence shown here is derived from an EMBL/GenBank/DDBJ whole genome shotgun (WGS) entry which is preliminary data.</text>
</comment>
<comment type="subcellular location">
    <subcellularLocation>
        <location evidence="6">Cell inner membrane</location>
    </subcellularLocation>
    <subcellularLocation>
        <location evidence="1">Cell membrane</location>
        <topology evidence="1">Single-pass membrane protein</topology>
    </subcellularLocation>
</comment>
<comment type="subunit">
    <text evidence="6">Tightly associated with the cellulose synthase catalytic subunit.</text>
</comment>
<keyword evidence="6" id="KW-0135">Cellulose biosynthesis</keyword>
<comment type="similarity">
    <text evidence="6">Belongs to the AcsB/BcsB family.</text>
</comment>
<sequence length="753" mass="84169">MMQSLFRAWFMTLFGAGLLSWATLALGASNAALPPNTMTLAKLVGQTNPIDLRGTQTIYPVYIPLSQRMVPDQVVLHLEYVNSIALVGARSQLVVKLNENVVAQIPLNPARPEGVADIRLPSSRFKPGYNRISFNIAQHYTYDCEDPDAPELWSQIDTQNSYVKFEGELTQVNPKLSGIDSLFDQRWLGDYQLTVATPVFPTSEYATWGAMVSQAAAVHLEYKTPQIFHEVLQYQNTTDNKRLKNYRFPYLDQKPLRGRDAIIVGTQADLQQMLGSSWANTVSGPYLGVFPMDEDPRHFILVVSGIKPEDVATAARILGYLNFPLPDQATANFSGLRMDHLPRFAAADMVSQNSIYRLYDFGYETTTMRGAGGGSVDVEIMLPPDVYVSETSHVELNLHFAYGAGMRGDSVFNIFINGRFENVVRLSEVEGEAVRRHTISIPTRSLKPGINTITFAASMITDNSAECQIRNDNNLLFTLYDDTTIEFNGLDNYVQMPNMRLMATTGFPYSFNDDGETTVVGLGSNDSDVLAASWTLMGKLAEVMRHVSMDLQYRIGDFRGVDGGNLIVVGTVQTLDADLLKLAPIKLGEESLLQYARATGVGQQPRYEGSRLWINADEYGTHEFNYVNPTLKGNGLGDFGLLMQFQGGDYGNTVTLFTAGSGKNLLETSRELITPEIWSNVQGDVTAWKAGEEEVYARTLGERYHIGKPRFSNWLIYHFSSDPWVFIGMLLVFLLLLALFIRWLLKRFRETHH</sequence>
<dbReference type="InterPro" id="IPR018513">
    <property type="entry name" value="Cell_synthase_bac"/>
</dbReference>
<keyword evidence="2 6" id="KW-1003">Cell membrane</keyword>
<gene>
    <name evidence="7" type="ORF">WG929_01405</name>
</gene>
<evidence type="ECO:0000256" key="6">
    <source>
        <dbReference type="RuleBase" id="RU365021"/>
    </source>
</evidence>
<accession>A0ABW8NDM9</accession>
<evidence type="ECO:0000313" key="8">
    <source>
        <dbReference type="Proteomes" id="UP001620597"/>
    </source>
</evidence>
<evidence type="ECO:0000256" key="5">
    <source>
        <dbReference type="ARBA" id="ARBA00023136"/>
    </source>
</evidence>
<keyword evidence="8" id="KW-1185">Reference proteome</keyword>
<keyword evidence="6" id="KW-0973">c-di-GMP</keyword>
<protein>
    <recommendedName>
        <fullName evidence="6">Cyclic di-GMP-binding protein</fullName>
    </recommendedName>
    <alternativeName>
        <fullName evidence="6">Cellulose synthase regulatory subunit</fullName>
    </alternativeName>
</protein>
<evidence type="ECO:0000256" key="4">
    <source>
        <dbReference type="ARBA" id="ARBA00022989"/>
    </source>
</evidence>
<dbReference type="Proteomes" id="UP001620597">
    <property type="component" value="Unassembled WGS sequence"/>
</dbReference>
<evidence type="ECO:0000256" key="3">
    <source>
        <dbReference type="ARBA" id="ARBA00022692"/>
    </source>
</evidence>
<evidence type="ECO:0000313" key="7">
    <source>
        <dbReference type="EMBL" id="MFK4751054.1"/>
    </source>
</evidence>
<organism evidence="7 8">
    <name type="scientific">Oceanobacter antarcticus</name>
    <dbReference type="NCBI Taxonomy" id="3133425"/>
    <lineage>
        <taxon>Bacteria</taxon>
        <taxon>Pseudomonadati</taxon>
        <taxon>Pseudomonadota</taxon>
        <taxon>Gammaproteobacteria</taxon>
        <taxon>Oceanospirillales</taxon>
        <taxon>Oceanospirillaceae</taxon>
        <taxon>Oceanobacter</taxon>
    </lineage>
</organism>
<dbReference type="Pfam" id="PF03170">
    <property type="entry name" value="BcsB"/>
    <property type="match status" value="1"/>
</dbReference>
<keyword evidence="6" id="KW-0997">Cell inner membrane</keyword>
<dbReference type="Gene3D" id="2.60.120.260">
    <property type="entry name" value="Galactose-binding domain-like"/>
    <property type="match status" value="2"/>
</dbReference>
<keyword evidence="4 6" id="KW-1133">Transmembrane helix</keyword>
<keyword evidence="3 6" id="KW-0812">Transmembrane</keyword>
<comment type="function">
    <text evidence="6">Binds the cellulose synthase activator, bis-(3'-5') cyclic diguanylic acid (c-di-GMP).</text>
</comment>
<comment type="pathway">
    <text evidence="6">Glycan metabolism; bacterial cellulose biosynthesis.</text>
</comment>
<reference evidence="7 8" key="1">
    <citation type="submission" date="2024-03" db="EMBL/GenBank/DDBJ databases">
        <title>High-quality draft genome sequence of Oceanobacter sp. wDCs-4.</title>
        <authorList>
            <person name="Dong C."/>
        </authorList>
    </citation>
    <scope>NUCLEOTIDE SEQUENCE [LARGE SCALE GENOMIC DNA]</scope>
    <source>
        <strain evidence="8">wDCs-4</strain>
    </source>
</reference>
<feature type="transmembrane region" description="Helical" evidence="6">
    <location>
        <begin position="724"/>
        <end position="745"/>
    </location>
</feature>
<dbReference type="RefSeq" id="WP_416204573.1">
    <property type="nucleotide sequence ID" value="NZ_JBBKTX010000001.1"/>
</dbReference>
<evidence type="ECO:0000256" key="2">
    <source>
        <dbReference type="ARBA" id="ARBA00022475"/>
    </source>
</evidence>
<name>A0ABW8NDM9_9GAMM</name>
<dbReference type="PANTHER" id="PTHR39083">
    <property type="entry name" value="CYCLIC DI-GMP-BINDING PROTEIN"/>
    <property type="match status" value="1"/>
</dbReference>
<proteinExistence type="inferred from homology"/>
<evidence type="ECO:0000256" key="1">
    <source>
        <dbReference type="ARBA" id="ARBA00004162"/>
    </source>
</evidence>
<dbReference type="PANTHER" id="PTHR39083:SF1">
    <property type="entry name" value="CYCLIC DI-GMP-BINDING PROTEIN"/>
    <property type="match status" value="1"/>
</dbReference>